<dbReference type="GO" id="GO:0000976">
    <property type="term" value="F:transcription cis-regulatory region binding"/>
    <property type="evidence" value="ECO:0007669"/>
    <property type="project" value="TreeGrafter"/>
</dbReference>
<dbReference type="Pfam" id="PF00072">
    <property type="entry name" value="Response_reg"/>
    <property type="match status" value="1"/>
</dbReference>
<dbReference type="GO" id="GO:0000156">
    <property type="term" value="F:phosphorelay response regulator activity"/>
    <property type="evidence" value="ECO:0007669"/>
    <property type="project" value="InterPro"/>
</dbReference>
<evidence type="ECO:0000256" key="2">
    <source>
        <dbReference type="ARBA" id="ARBA00013332"/>
    </source>
</evidence>
<evidence type="ECO:0000256" key="6">
    <source>
        <dbReference type="ARBA" id="ARBA00022592"/>
    </source>
</evidence>
<keyword evidence="7" id="KW-0902">Two-component regulatory system</keyword>
<evidence type="ECO:0000259" key="16">
    <source>
        <dbReference type="PROSITE" id="PS51755"/>
    </source>
</evidence>
<dbReference type="FunFam" id="3.40.50.2300:FF:000001">
    <property type="entry name" value="DNA-binding response regulator PhoB"/>
    <property type="match status" value="1"/>
</dbReference>
<dbReference type="PANTHER" id="PTHR48111:SF40">
    <property type="entry name" value="PHOSPHATE REGULON TRANSCRIPTIONAL REGULATORY PROTEIN PHOB"/>
    <property type="match status" value="1"/>
</dbReference>
<evidence type="ECO:0000256" key="7">
    <source>
        <dbReference type="ARBA" id="ARBA00023012"/>
    </source>
</evidence>
<evidence type="ECO:0000256" key="12">
    <source>
        <dbReference type="ARBA" id="ARBA00024735"/>
    </source>
</evidence>
<keyword evidence="3" id="KW-0813">Transport</keyword>
<dbReference type="GO" id="GO:0005829">
    <property type="term" value="C:cytosol"/>
    <property type="evidence" value="ECO:0007669"/>
    <property type="project" value="TreeGrafter"/>
</dbReference>
<evidence type="ECO:0000256" key="3">
    <source>
        <dbReference type="ARBA" id="ARBA00022448"/>
    </source>
</evidence>
<dbReference type="RefSeq" id="WP_148818140.1">
    <property type="nucleotide sequence ID" value="NZ_CP043046.1"/>
</dbReference>
<keyword evidence="11" id="KW-0804">Transcription</keyword>
<name>A0A5C0B1J4_9BURK</name>
<dbReference type="Gene3D" id="6.10.250.690">
    <property type="match status" value="1"/>
</dbReference>
<dbReference type="SUPFAM" id="SSF52172">
    <property type="entry name" value="CheY-like"/>
    <property type="match status" value="1"/>
</dbReference>
<feature type="domain" description="OmpR/PhoB-type" evidence="16">
    <location>
        <begin position="129"/>
        <end position="227"/>
    </location>
</feature>
<keyword evidence="5 13" id="KW-0597">Phosphoprotein</keyword>
<protein>
    <recommendedName>
        <fullName evidence="2">Phosphate regulon transcriptional regulatory protein PhoB</fullName>
    </recommendedName>
</protein>
<dbReference type="SMART" id="SM00448">
    <property type="entry name" value="REC"/>
    <property type="match status" value="1"/>
</dbReference>
<dbReference type="OrthoDB" id="9802426at2"/>
<proteinExistence type="predicted"/>
<evidence type="ECO:0000256" key="9">
    <source>
        <dbReference type="ARBA" id="ARBA00023125"/>
    </source>
</evidence>
<dbReference type="InterPro" id="IPR011879">
    <property type="entry name" value="Sig_transdc_resp-reg_PhoB"/>
</dbReference>
<evidence type="ECO:0000259" key="15">
    <source>
        <dbReference type="PROSITE" id="PS50110"/>
    </source>
</evidence>
<evidence type="ECO:0000256" key="4">
    <source>
        <dbReference type="ARBA" id="ARBA00022490"/>
    </source>
</evidence>
<dbReference type="GO" id="GO:0006817">
    <property type="term" value="P:phosphate ion transport"/>
    <property type="evidence" value="ECO:0007669"/>
    <property type="project" value="UniProtKB-KW"/>
</dbReference>
<dbReference type="AlphaFoldDB" id="A0A5C0B1J4"/>
<comment type="function">
    <text evidence="12">This protein is a positive regulator for the phosphate regulon. Transcription of this operon is positively regulated by PhoB and PhoR when phosphate is limited.</text>
</comment>
<evidence type="ECO:0000256" key="10">
    <source>
        <dbReference type="ARBA" id="ARBA00023159"/>
    </source>
</evidence>
<dbReference type="FunFam" id="1.10.10.10:FF:000011">
    <property type="entry name" value="Phosphate regulon transcriptional regulator PhoB"/>
    <property type="match status" value="1"/>
</dbReference>
<evidence type="ECO:0000313" key="17">
    <source>
        <dbReference type="EMBL" id="QEI08669.1"/>
    </source>
</evidence>
<accession>A0A5C0B1J4</accession>
<dbReference type="KEGG" id="pacr:FXN63_24590"/>
<dbReference type="CDD" id="cd00383">
    <property type="entry name" value="trans_reg_C"/>
    <property type="match status" value="1"/>
</dbReference>
<evidence type="ECO:0000256" key="11">
    <source>
        <dbReference type="ARBA" id="ARBA00023163"/>
    </source>
</evidence>
<dbReference type="InterPro" id="IPR016032">
    <property type="entry name" value="Sig_transdc_resp-reg_C-effctor"/>
</dbReference>
<dbReference type="SMART" id="SM00862">
    <property type="entry name" value="Trans_reg_C"/>
    <property type="match status" value="1"/>
</dbReference>
<dbReference type="GO" id="GO:0006355">
    <property type="term" value="P:regulation of DNA-templated transcription"/>
    <property type="evidence" value="ECO:0007669"/>
    <property type="project" value="InterPro"/>
</dbReference>
<dbReference type="PROSITE" id="PS51755">
    <property type="entry name" value="OMPR_PHOB"/>
    <property type="match status" value="1"/>
</dbReference>
<dbReference type="InterPro" id="IPR011006">
    <property type="entry name" value="CheY-like_superfamily"/>
</dbReference>
<dbReference type="SUPFAM" id="SSF46894">
    <property type="entry name" value="C-terminal effector domain of the bipartite response regulators"/>
    <property type="match status" value="1"/>
</dbReference>
<reference evidence="17 18" key="1">
    <citation type="submission" date="2019-08" db="EMBL/GenBank/DDBJ databases">
        <title>Amphibian skin-associated Pigmentiphaga: genome sequence and occurrence across geography and hosts.</title>
        <authorList>
            <person name="Bletz M.C."/>
            <person name="Bunk B."/>
            <person name="Sproeer C."/>
            <person name="Biwer P."/>
            <person name="Reiter S."/>
            <person name="Rabemananjara F.C.E."/>
            <person name="Schulz S."/>
            <person name="Overmann J."/>
            <person name="Vences M."/>
        </authorList>
    </citation>
    <scope>NUCLEOTIDE SEQUENCE [LARGE SCALE GENOMIC DNA]</scope>
    <source>
        <strain evidence="17 18">Mada1488</strain>
    </source>
</reference>
<evidence type="ECO:0000256" key="5">
    <source>
        <dbReference type="ARBA" id="ARBA00022553"/>
    </source>
</evidence>
<sequence length="243" mass="27001">MSSTILVVEDEPAIQELIAVNLSFAGHKVLRADDAEQAETLIRAELPDLILLDWMLPGASGITLARRLRGDERTRDVPVIMLTAKGAEQDKVDGLEAGADDYITKPFSPKELMARIKAVLRRRAPQLTDDVIDVSGLRLDPVTHRLNGGDALLPIGPTEFRLLHFFMTHPERVFSRSQLLDQVWGDHVFVEERTVDVHIRRLRKALEPSRHDVHVETVRGSGYRFTATPIAPVAPIASATNDA</sequence>
<organism evidence="17 18">
    <name type="scientific">Pigmentiphaga aceris</name>
    <dbReference type="NCBI Taxonomy" id="1940612"/>
    <lineage>
        <taxon>Bacteria</taxon>
        <taxon>Pseudomonadati</taxon>
        <taxon>Pseudomonadota</taxon>
        <taxon>Betaproteobacteria</taxon>
        <taxon>Burkholderiales</taxon>
        <taxon>Alcaligenaceae</taxon>
        <taxon>Pigmentiphaga</taxon>
    </lineage>
</organism>
<evidence type="ECO:0000256" key="14">
    <source>
        <dbReference type="PROSITE-ProRule" id="PRU01091"/>
    </source>
</evidence>
<keyword evidence="4" id="KW-0963">Cytoplasm</keyword>
<dbReference type="InterPro" id="IPR001789">
    <property type="entry name" value="Sig_transdc_resp-reg_receiver"/>
</dbReference>
<keyword evidence="18" id="KW-1185">Reference proteome</keyword>
<keyword evidence="9 14" id="KW-0238">DNA-binding</keyword>
<dbReference type="InterPro" id="IPR039420">
    <property type="entry name" value="WalR-like"/>
</dbReference>
<keyword evidence="8" id="KW-0805">Transcription regulation</keyword>
<dbReference type="Gene3D" id="1.10.10.10">
    <property type="entry name" value="Winged helix-like DNA-binding domain superfamily/Winged helix DNA-binding domain"/>
    <property type="match status" value="1"/>
</dbReference>
<dbReference type="InterPro" id="IPR001867">
    <property type="entry name" value="OmpR/PhoB-type_DNA-bd"/>
</dbReference>
<evidence type="ECO:0000256" key="13">
    <source>
        <dbReference type="PROSITE-ProRule" id="PRU00169"/>
    </source>
</evidence>
<dbReference type="CDD" id="cd17618">
    <property type="entry name" value="REC_OmpR_PhoB"/>
    <property type="match status" value="1"/>
</dbReference>
<keyword evidence="6" id="KW-0592">Phosphate transport</keyword>
<dbReference type="Gene3D" id="3.40.50.2300">
    <property type="match status" value="1"/>
</dbReference>
<dbReference type="InterPro" id="IPR036388">
    <property type="entry name" value="WH-like_DNA-bd_sf"/>
</dbReference>
<dbReference type="PROSITE" id="PS50110">
    <property type="entry name" value="RESPONSE_REGULATORY"/>
    <property type="match status" value="1"/>
</dbReference>
<gene>
    <name evidence="17" type="primary">phoB</name>
    <name evidence="17" type="ORF">FXN63_24590</name>
</gene>
<evidence type="ECO:0000256" key="8">
    <source>
        <dbReference type="ARBA" id="ARBA00023015"/>
    </source>
</evidence>
<dbReference type="PANTHER" id="PTHR48111">
    <property type="entry name" value="REGULATOR OF RPOS"/>
    <property type="match status" value="1"/>
</dbReference>
<dbReference type="Pfam" id="PF00486">
    <property type="entry name" value="Trans_reg_C"/>
    <property type="match status" value="1"/>
</dbReference>
<dbReference type="Proteomes" id="UP000325161">
    <property type="component" value="Chromosome"/>
</dbReference>
<evidence type="ECO:0000256" key="1">
    <source>
        <dbReference type="ARBA" id="ARBA00004496"/>
    </source>
</evidence>
<dbReference type="GO" id="GO:0032993">
    <property type="term" value="C:protein-DNA complex"/>
    <property type="evidence" value="ECO:0007669"/>
    <property type="project" value="TreeGrafter"/>
</dbReference>
<keyword evidence="10" id="KW-0010">Activator</keyword>
<feature type="modified residue" description="4-aspartylphosphate" evidence="13">
    <location>
        <position position="53"/>
    </location>
</feature>
<dbReference type="NCBIfam" id="TIGR02154">
    <property type="entry name" value="PhoB"/>
    <property type="match status" value="1"/>
</dbReference>
<feature type="DNA-binding region" description="OmpR/PhoB-type" evidence="14">
    <location>
        <begin position="129"/>
        <end position="227"/>
    </location>
</feature>
<dbReference type="EMBL" id="CP043046">
    <property type="protein sequence ID" value="QEI08669.1"/>
    <property type="molecule type" value="Genomic_DNA"/>
</dbReference>
<comment type="subcellular location">
    <subcellularLocation>
        <location evidence="1">Cytoplasm</location>
    </subcellularLocation>
</comment>
<evidence type="ECO:0000313" key="18">
    <source>
        <dbReference type="Proteomes" id="UP000325161"/>
    </source>
</evidence>
<feature type="domain" description="Response regulatory" evidence="15">
    <location>
        <begin position="4"/>
        <end position="120"/>
    </location>
</feature>